<dbReference type="PATRIC" id="fig|1618638.3.peg.1248"/>
<dbReference type="InterPro" id="IPR017438">
    <property type="entry name" value="ATP-NAD_kinase_N"/>
</dbReference>
<feature type="domain" description="DAGKc" evidence="1">
    <location>
        <begin position="21"/>
        <end position="128"/>
    </location>
</feature>
<proteinExistence type="predicted"/>
<evidence type="ECO:0000259" key="1">
    <source>
        <dbReference type="Pfam" id="PF00781"/>
    </source>
</evidence>
<sequence>MYIYIYDIYVSEKKYESTIARIETRITDLGLNGKIIRLSVMSSLFETIKNELKKGAKTITVVGNDSILNQAITVIAKLLPANGAFKNVPLGFIPVGKKNNSLANFLGLELEENACDALSARRIKYINLGIANNNHFLTHATIPTTGTILEIDKTYTIEISEPGEIGIVNLLKDEALDNNSGAKNQKGILELSIKTKTAKKYLPLIKEYGERSVFSFKNLTVINKKLPITLDNSLEIPSPINISLAEEKLNIIVGKNHQF</sequence>
<dbReference type="InterPro" id="IPR001206">
    <property type="entry name" value="Diacylglycerol_kinase_cat_dom"/>
</dbReference>
<evidence type="ECO:0000313" key="3">
    <source>
        <dbReference type="Proteomes" id="UP000034022"/>
    </source>
</evidence>
<reference evidence="2 3" key="1">
    <citation type="journal article" date="2015" name="Nature">
        <title>rRNA introns, odd ribosomes, and small enigmatic genomes across a large radiation of phyla.</title>
        <authorList>
            <person name="Brown C.T."/>
            <person name="Hug L.A."/>
            <person name="Thomas B.C."/>
            <person name="Sharon I."/>
            <person name="Castelle C.J."/>
            <person name="Singh A."/>
            <person name="Wilkins M.J."/>
            <person name="Williams K.H."/>
            <person name="Banfield J.F."/>
        </authorList>
    </citation>
    <scope>NUCLEOTIDE SEQUENCE [LARGE SCALE GENOMIC DNA]</scope>
</reference>
<dbReference type="EMBL" id="LBUU01000015">
    <property type="protein sequence ID" value="KKQ69376.1"/>
    <property type="molecule type" value="Genomic_DNA"/>
</dbReference>
<comment type="caution">
    <text evidence="2">The sequence shown here is derived from an EMBL/GenBank/DDBJ whole genome shotgun (WGS) entry which is preliminary data.</text>
</comment>
<dbReference type="GO" id="GO:0016301">
    <property type="term" value="F:kinase activity"/>
    <property type="evidence" value="ECO:0007669"/>
    <property type="project" value="InterPro"/>
</dbReference>
<evidence type="ECO:0000313" key="2">
    <source>
        <dbReference type="EMBL" id="KKQ69376.1"/>
    </source>
</evidence>
<dbReference type="SUPFAM" id="SSF111331">
    <property type="entry name" value="NAD kinase/diacylglycerol kinase-like"/>
    <property type="match status" value="1"/>
</dbReference>
<name>A0A0G0MWR7_9BACT</name>
<dbReference type="Pfam" id="PF00781">
    <property type="entry name" value="DAGK_cat"/>
    <property type="match status" value="1"/>
</dbReference>
<dbReference type="Gene3D" id="3.40.50.10330">
    <property type="entry name" value="Probable inorganic polyphosphate/atp-NAD kinase, domain 1"/>
    <property type="match status" value="1"/>
</dbReference>
<dbReference type="AlphaFoldDB" id="A0A0G0MWR7"/>
<gene>
    <name evidence="2" type="ORF">US91_C0015G0014</name>
</gene>
<dbReference type="Proteomes" id="UP000034022">
    <property type="component" value="Unassembled WGS sequence"/>
</dbReference>
<dbReference type="InterPro" id="IPR016064">
    <property type="entry name" value="NAD/diacylglycerol_kinase_sf"/>
</dbReference>
<accession>A0A0G0MWR7</accession>
<protein>
    <recommendedName>
        <fullName evidence="1">DAGKc domain-containing protein</fullName>
    </recommendedName>
</protein>
<organism evidence="2 3">
    <name type="scientific">Candidatus Falkowbacteria bacterium GW2011_GWE1_38_31</name>
    <dbReference type="NCBI Taxonomy" id="1618638"/>
    <lineage>
        <taxon>Bacteria</taxon>
        <taxon>Candidatus Falkowiibacteriota</taxon>
    </lineage>
</organism>